<dbReference type="PANTHER" id="PTHR43270">
    <property type="entry name" value="BETA-ALA-HIS DIPEPTIDASE"/>
    <property type="match status" value="1"/>
</dbReference>
<evidence type="ECO:0000256" key="6">
    <source>
        <dbReference type="PIRSR" id="PIRSR037242-1"/>
    </source>
</evidence>
<dbReference type="GO" id="GO:0006508">
    <property type="term" value="P:proteolysis"/>
    <property type="evidence" value="ECO:0007669"/>
    <property type="project" value="UniProtKB-KW"/>
</dbReference>
<evidence type="ECO:0000313" key="12">
    <source>
        <dbReference type="WBParaSite" id="ACAC_0000759401-mRNA-1"/>
    </source>
</evidence>
<protein>
    <submittedName>
        <fullName evidence="12">M20_dimer domain-containing protein</fullName>
    </submittedName>
</protein>
<feature type="binding site" evidence="8">
    <location>
        <position position="193"/>
    </location>
    <ligand>
        <name>Mn(2+)</name>
        <dbReference type="ChEBI" id="CHEBI:29035"/>
        <label>2</label>
    </ligand>
</feature>
<dbReference type="InterPro" id="IPR017153">
    <property type="entry name" value="CNDP/DUG1"/>
</dbReference>
<feature type="binding site" evidence="8">
    <location>
        <position position="130"/>
    </location>
    <ligand>
        <name>Mn(2+)</name>
        <dbReference type="ChEBI" id="CHEBI:29035"/>
        <label>2</label>
    </ligand>
</feature>
<dbReference type="Proteomes" id="UP000035642">
    <property type="component" value="Unassembled WGS sequence"/>
</dbReference>
<dbReference type="InterPro" id="IPR001261">
    <property type="entry name" value="ArgE/DapE_CS"/>
</dbReference>
<dbReference type="InterPro" id="IPR051458">
    <property type="entry name" value="Cyt/Met_Dipeptidase"/>
</dbReference>
<dbReference type="GO" id="GO:0046872">
    <property type="term" value="F:metal ion binding"/>
    <property type="evidence" value="ECO:0007669"/>
    <property type="project" value="UniProtKB-KW"/>
</dbReference>
<proteinExistence type="inferred from homology"/>
<keyword evidence="2" id="KW-0645">Protease</keyword>
<keyword evidence="5" id="KW-0482">Metalloprotease</keyword>
<feature type="domain" description="Peptidase M20 dimerisation" evidence="10">
    <location>
        <begin position="207"/>
        <end position="362"/>
    </location>
</feature>
<dbReference type="PANTHER" id="PTHR43270:SF4">
    <property type="entry name" value="CARNOSINE DIPEPTIDASE 2, ISOFORM A"/>
    <property type="match status" value="1"/>
</dbReference>
<evidence type="ECO:0000313" key="11">
    <source>
        <dbReference type="Proteomes" id="UP000035642"/>
    </source>
</evidence>
<feature type="active site" description="Proton acceptor" evidence="6">
    <location>
        <position position="164"/>
    </location>
</feature>
<dbReference type="GO" id="GO:0070573">
    <property type="term" value="F:metallodipeptidase activity"/>
    <property type="evidence" value="ECO:0007669"/>
    <property type="project" value="InterPro"/>
</dbReference>
<dbReference type="CDD" id="cd05676">
    <property type="entry name" value="M20_dipept_like_CNDP"/>
    <property type="match status" value="1"/>
</dbReference>
<organism evidence="11 12">
    <name type="scientific">Angiostrongylus cantonensis</name>
    <name type="common">Rat lungworm</name>
    <dbReference type="NCBI Taxonomy" id="6313"/>
    <lineage>
        <taxon>Eukaryota</taxon>
        <taxon>Metazoa</taxon>
        <taxon>Ecdysozoa</taxon>
        <taxon>Nematoda</taxon>
        <taxon>Chromadorea</taxon>
        <taxon>Rhabditida</taxon>
        <taxon>Rhabditina</taxon>
        <taxon>Rhabditomorpha</taxon>
        <taxon>Strongyloidea</taxon>
        <taxon>Metastrongylidae</taxon>
        <taxon>Angiostrongylus</taxon>
    </lineage>
</organism>
<feature type="binding site" evidence="7">
    <location>
        <position position="226"/>
    </location>
    <ligand>
        <name>substrate</name>
        <note>ligand shared between homodimeric partners</note>
    </ligand>
</feature>
<feature type="binding site" description="in other chain" evidence="7">
    <location>
        <position position="341"/>
    </location>
    <ligand>
        <name>substrate</name>
        <note>ligand shared between homodimeric partners</note>
    </ligand>
</feature>
<comment type="cofactor">
    <cofactor evidence="8">
        <name>Mn(2+)</name>
        <dbReference type="ChEBI" id="CHEBI:29035"/>
    </cofactor>
    <text evidence="8">Binds 2 manganese ions per subunit.</text>
</comment>
<dbReference type="STRING" id="6313.A0A0K0DB40"/>
<feature type="binding site" evidence="8">
    <location>
        <position position="443"/>
    </location>
    <ligand>
        <name>Mn(2+)</name>
        <dbReference type="ChEBI" id="CHEBI:29035"/>
        <label>1</label>
    </ligand>
</feature>
<accession>A0A0K0DB40</accession>
<dbReference type="Pfam" id="PF01546">
    <property type="entry name" value="Peptidase_M20"/>
    <property type="match status" value="1"/>
</dbReference>
<dbReference type="PIRSF" id="PIRSF037242">
    <property type="entry name" value="CNDP_dipeptidase"/>
    <property type="match status" value="1"/>
</dbReference>
<evidence type="ECO:0000256" key="9">
    <source>
        <dbReference type="PIRSR" id="PIRSR037242-4"/>
    </source>
</evidence>
<feature type="site" description="Important for catalytic activity" evidence="9">
    <location>
        <position position="226"/>
    </location>
</feature>
<evidence type="ECO:0000256" key="5">
    <source>
        <dbReference type="ARBA" id="ARBA00023049"/>
    </source>
</evidence>
<evidence type="ECO:0000256" key="1">
    <source>
        <dbReference type="ARBA" id="ARBA00006247"/>
    </source>
</evidence>
<evidence type="ECO:0000256" key="4">
    <source>
        <dbReference type="ARBA" id="ARBA00022801"/>
    </source>
</evidence>
<feature type="binding site" evidence="8">
    <location>
        <position position="97"/>
    </location>
    <ligand>
        <name>Mn(2+)</name>
        <dbReference type="ChEBI" id="CHEBI:29035"/>
        <label>2</label>
    </ligand>
</feature>
<evidence type="ECO:0000256" key="2">
    <source>
        <dbReference type="ARBA" id="ARBA00022670"/>
    </source>
</evidence>
<dbReference type="InterPro" id="IPR002933">
    <property type="entry name" value="Peptidase_M20"/>
</dbReference>
<feature type="binding site" description="in other chain" evidence="7">
    <location>
        <position position="443"/>
    </location>
    <ligand>
        <name>substrate</name>
        <note>ligand shared between homodimeric partners</note>
    </ligand>
</feature>
<feature type="binding site" description="in other chain" evidence="7">
    <location>
        <position position="415"/>
    </location>
    <ligand>
        <name>substrate</name>
        <note>ligand shared between homodimeric partners</note>
    </ligand>
</feature>
<dbReference type="SUPFAM" id="SSF53187">
    <property type="entry name" value="Zn-dependent exopeptidases"/>
    <property type="match status" value="1"/>
</dbReference>
<evidence type="ECO:0000256" key="3">
    <source>
        <dbReference type="ARBA" id="ARBA00022723"/>
    </source>
</evidence>
<sequence>MNLDQIFRDIDASYDHYKAMLAEAVAIESVSGDPSKRSQTIEMVHWIKERLEELGTRCTLEHLGNQTIDGKQIALPPVLLGQLGDDKKKKTVLVYGHLDVQPAAKEDGWNTEPFVLTEIDNKLFGRGASDDKGPVLSWIHAVEMLHKHKVEIPINIKFCFEAMEESGSVGLEEMLEKNKDKFLADVDFTCISDSYWLGKTKPCLTHGLRGICSFKVEITGIQQDLHSGIYGGIVYEPLADLLWLMSQLTSVDNRILIPGIYDDVAPMTNEESTLYDKIDFNVQEFCESIGAKKLPTEDKKTLLVRRWREPCLSIHGIEGAFSGAGEKTVIPSRVVGKFSIRIVPNMEPEKVNRMVLDYLNEVWKTRGSPNTFRPQVGHHALPWLADTSDENFNSGARAMKLVHGVDPDYIREGCSIPITLTFQELTGRSVLLLPLGAADDMAHSQNEKINKVNYLNGVKTLLAYLLELGEV</sequence>
<feature type="binding site" evidence="8">
    <location>
        <position position="165"/>
    </location>
    <ligand>
        <name>Mn(2+)</name>
        <dbReference type="ChEBI" id="CHEBI:29035"/>
        <label>1</label>
    </ligand>
</feature>
<evidence type="ECO:0000256" key="8">
    <source>
        <dbReference type="PIRSR" id="PIRSR037242-3"/>
    </source>
</evidence>
<keyword evidence="11" id="KW-1185">Reference proteome</keyword>
<dbReference type="PROSITE" id="PS00759">
    <property type="entry name" value="ARGE_DAPE_CPG2_2"/>
    <property type="match status" value="1"/>
</dbReference>
<dbReference type="Gene3D" id="3.40.630.10">
    <property type="entry name" value="Zn peptidases"/>
    <property type="match status" value="1"/>
</dbReference>
<evidence type="ECO:0000256" key="7">
    <source>
        <dbReference type="PIRSR" id="PIRSR037242-2"/>
    </source>
</evidence>
<reference evidence="11" key="1">
    <citation type="submission" date="2012-09" db="EMBL/GenBank/DDBJ databases">
        <authorList>
            <person name="Martin A.A."/>
        </authorList>
    </citation>
    <scope>NUCLEOTIDE SEQUENCE</scope>
</reference>
<keyword evidence="3 8" id="KW-0479">Metal-binding</keyword>
<feature type="binding site" evidence="8">
    <location>
        <position position="130"/>
    </location>
    <ligand>
        <name>Mn(2+)</name>
        <dbReference type="ChEBI" id="CHEBI:29035"/>
        <label>1</label>
    </ligand>
</feature>
<dbReference type="AlphaFoldDB" id="A0A0K0DB40"/>
<comment type="similarity">
    <text evidence="1">Belongs to the peptidase M20A family.</text>
</comment>
<feature type="active site" evidence="6">
    <location>
        <position position="99"/>
    </location>
</feature>
<evidence type="ECO:0000259" key="10">
    <source>
        <dbReference type="Pfam" id="PF07687"/>
    </source>
</evidence>
<dbReference type="InterPro" id="IPR011650">
    <property type="entry name" value="Peptidase_M20_dimer"/>
</dbReference>
<dbReference type="Pfam" id="PF07687">
    <property type="entry name" value="M20_dimer"/>
    <property type="match status" value="1"/>
</dbReference>
<feature type="binding site" description="in other chain" evidence="7">
    <location>
        <position position="193"/>
    </location>
    <ligand>
        <name>substrate</name>
        <note>ligand shared between homodimeric partners</note>
    </ligand>
</feature>
<feature type="binding site" evidence="7">
    <location>
        <position position="328"/>
    </location>
    <ligand>
        <name>substrate</name>
        <note>ligand shared between homodimeric partners</note>
    </ligand>
</feature>
<keyword evidence="4" id="KW-0378">Hydrolase</keyword>
<dbReference type="WBParaSite" id="ACAC_0000759401-mRNA-1">
    <property type="protein sequence ID" value="ACAC_0000759401-mRNA-1"/>
    <property type="gene ID" value="ACAC_0000759401"/>
</dbReference>
<dbReference type="Gene3D" id="3.30.70.360">
    <property type="match status" value="1"/>
</dbReference>
<name>A0A0K0DB40_ANGCA</name>
<reference evidence="12" key="2">
    <citation type="submission" date="2017-02" db="UniProtKB">
        <authorList>
            <consortium name="WormBaseParasite"/>
        </authorList>
    </citation>
    <scope>IDENTIFICATION</scope>
</reference>
<keyword evidence="8" id="KW-0464">Manganese</keyword>